<gene>
    <name evidence="1" type="ORF">CLV62_104127</name>
</gene>
<dbReference type="RefSeq" id="WP_110309821.1">
    <property type="nucleotide sequence ID" value="NZ_QICL01000004.1"/>
</dbReference>
<dbReference type="AlphaFoldDB" id="A0A2V3PRP2"/>
<keyword evidence="2" id="KW-1185">Reference proteome</keyword>
<organism evidence="1 2">
    <name type="scientific">Dysgonomonas alginatilytica</name>
    <dbReference type="NCBI Taxonomy" id="1605892"/>
    <lineage>
        <taxon>Bacteria</taxon>
        <taxon>Pseudomonadati</taxon>
        <taxon>Bacteroidota</taxon>
        <taxon>Bacteroidia</taxon>
        <taxon>Bacteroidales</taxon>
        <taxon>Dysgonomonadaceae</taxon>
        <taxon>Dysgonomonas</taxon>
    </lineage>
</organism>
<accession>A0A2V3PRP2</accession>
<comment type="caution">
    <text evidence="1">The sequence shown here is derived from an EMBL/GenBank/DDBJ whole genome shotgun (WGS) entry which is preliminary data.</text>
</comment>
<evidence type="ECO:0000313" key="2">
    <source>
        <dbReference type="Proteomes" id="UP000247973"/>
    </source>
</evidence>
<proteinExistence type="predicted"/>
<sequence>MEIAIDIIGEGKVEKVADSNSATLTAIPNENWTFKHFLIGNTATSENPISVTVTEVTAVFYISIEDYLKGLVGFDVTESVLNSIRIYREIKKRTDVAELSTKQRDLLYADLLMWASTSPTSYTGTKEADGGWSKTEANKTISVTDKKRFENLAMSIYKKYLDRKYNPSIKIVNLW</sequence>
<dbReference type="EMBL" id="QICL01000004">
    <property type="protein sequence ID" value="PXV66866.1"/>
    <property type="molecule type" value="Genomic_DNA"/>
</dbReference>
<dbReference type="OrthoDB" id="1077308at2"/>
<protein>
    <submittedName>
        <fullName evidence="1">Uncharacterized protein</fullName>
    </submittedName>
</protein>
<name>A0A2V3PRP2_9BACT</name>
<evidence type="ECO:0000313" key="1">
    <source>
        <dbReference type="EMBL" id="PXV66866.1"/>
    </source>
</evidence>
<dbReference type="Proteomes" id="UP000247973">
    <property type="component" value="Unassembled WGS sequence"/>
</dbReference>
<reference evidence="1 2" key="1">
    <citation type="submission" date="2018-03" db="EMBL/GenBank/DDBJ databases">
        <title>Genomic Encyclopedia of Archaeal and Bacterial Type Strains, Phase II (KMG-II): from individual species to whole genera.</title>
        <authorList>
            <person name="Goeker M."/>
        </authorList>
    </citation>
    <scope>NUCLEOTIDE SEQUENCE [LARGE SCALE GENOMIC DNA]</scope>
    <source>
        <strain evidence="1 2">DSM 100214</strain>
    </source>
</reference>